<dbReference type="AlphaFoldDB" id="A0A254PWP0"/>
<comment type="subcellular location">
    <subcellularLocation>
        <location evidence="1">Cell membrane</location>
        <topology evidence="1">Multi-pass membrane protein</topology>
    </subcellularLocation>
</comment>
<gene>
    <name evidence="7" type="ORF">CBI31_00075</name>
</gene>
<feature type="transmembrane region" description="Helical" evidence="6">
    <location>
        <begin position="21"/>
        <end position="44"/>
    </location>
</feature>
<dbReference type="Pfam" id="PF01943">
    <property type="entry name" value="Polysacc_synt"/>
    <property type="match status" value="1"/>
</dbReference>
<proteinExistence type="predicted"/>
<organism evidence="7 8">
    <name type="scientific">Polynucleobacter campilacus</name>
    <dbReference type="NCBI Taxonomy" id="1743163"/>
    <lineage>
        <taxon>Bacteria</taxon>
        <taxon>Pseudomonadati</taxon>
        <taxon>Pseudomonadota</taxon>
        <taxon>Betaproteobacteria</taxon>
        <taxon>Burkholderiales</taxon>
        <taxon>Burkholderiaceae</taxon>
        <taxon>Polynucleobacter</taxon>
    </lineage>
</organism>
<dbReference type="PANTHER" id="PTHR30250">
    <property type="entry name" value="PST FAMILY PREDICTED COLANIC ACID TRANSPORTER"/>
    <property type="match status" value="1"/>
</dbReference>
<keyword evidence="3 6" id="KW-0812">Transmembrane</keyword>
<keyword evidence="2" id="KW-1003">Cell membrane</keyword>
<dbReference type="Proteomes" id="UP000197528">
    <property type="component" value="Unassembled WGS sequence"/>
</dbReference>
<evidence type="ECO:0000256" key="2">
    <source>
        <dbReference type="ARBA" id="ARBA00022475"/>
    </source>
</evidence>
<dbReference type="InterPro" id="IPR002797">
    <property type="entry name" value="Polysacc_synth"/>
</dbReference>
<evidence type="ECO:0000256" key="4">
    <source>
        <dbReference type="ARBA" id="ARBA00022989"/>
    </source>
</evidence>
<feature type="transmembrane region" description="Helical" evidence="6">
    <location>
        <begin position="50"/>
        <end position="72"/>
    </location>
</feature>
<feature type="transmembrane region" description="Helical" evidence="6">
    <location>
        <begin position="192"/>
        <end position="212"/>
    </location>
</feature>
<feature type="transmembrane region" description="Helical" evidence="6">
    <location>
        <begin position="348"/>
        <end position="371"/>
    </location>
</feature>
<reference evidence="7 8" key="1">
    <citation type="submission" date="2017-05" db="EMBL/GenBank/DDBJ databases">
        <title>Genome of Polynucleobacter sp. MWH-Feld-100.</title>
        <authorList>
            <person name="Hahn M.W."/>
        </authorList>
    </citation>
    <scope>NUCLEOTIDE SEQUENCE [LARGE SCALE GENOMIC DNA]</scope>
    <source>
        <strain evidence="7 8">MWH-Feld-100</strain>
    </source>
</reference>
<keyword evidence="8" id="KW-1185">Reference proteome</keyword>
<dbReference type="InterPro" id="IPR050833">
    <property type="entry name" value="Poly_Biosynth_Transport"/>
</dbReference>
<dbReference type="PANTHER" id="PTHR30250:SF11">
    <property type="entry name" value="O-ANTIGEN TRANSPORTER-RELATED"/>
    <property type="match status" value="1"/>
</dbReference>
<feature type="transmembrane region" description="Helical" evidence="6">
    <location>
        <begin position="312"/>
        <end position="336"/>
    </location>
</feature>
<sequence>MSQINSKLNKKITIFEGILRSYIISAVGLSIPLLISIISIPIIIRSLGLYEFGILSINLAVAGFIVLFDFGICKTFVNLSYRSKDNNKLTNKLFINSIYTLLILGFIFILIFLIIETISNLLSHGTNSVNFHIYIEILLISPIILISQFSKNYFESKFEFAKATMVQVINTSSMFIGPIVAIHCGFLDIKHIIISIGFFKFISIMISFILIANEKIKNELSFSVKIIKDLTINYKAMTINGISSPFLISADRVLLGLLSGPISVGTFSAASEFISRVFGGLGSITNILFPYYSAINSDNHKNGILFYKKTFYLYLLTCCVLFSILLIISDHINIYLFNESRDEKSIQVIYILIVGFFFNCVAQLPCSYIYATNKITLWSKVQIVEAIVYIPFLICMIEEKGLVGAAISLTIRLFIDLLLSIFISFKK</sequence>
<feature type="transmembrane region" description="Helical" evidence="6">
    <location>
        <begin position="93"/>
        <end position="115"/>
    </location>
</feature>
<evidence type="ECO:0008006" key="9">
    <source>
        <dbReference type="Google" id="ProtNLM"/>
    </source>
</evidence>
<feature type="transmembrane region" description="Helical" evidence="6">
    <location>
        <begin position="168"/>
        <end position="186"/>
    </location>
</feature>
<evidence type="ECO:0000256" key="1">
    <source>
        <dbReference type="ARBA" id="ARBA00004651"/>
    </source>
</evidence>
<keyword evidence="5 6" id="KW-0472">Membrane</keyword>
<comment type="caution">
    <text evidence="7">The sequence shown here is derived from an EMBL/GenBank/DDBJ whole genome shotgun (WGS) entry which is preliminary data.</text>
</comment>
<evidence type="ECO:0000256" key="3">
    <source>
        <dbReference type="ARBA" id="ARBA00022692"/>
    </source>
</evidence>
<keyword evidence="4 6" id="KW-1133">Transmembrane helix</keyword>
<feature type="transmembrane region" description="Helical" evidence="6">
    <location>
        <begin position="273"/>
        <end position="292"/>
    </location>
</feature>
<feature type="transmembrane region" description="Helical" evidence="6">
    <location>
        <begin position="131"/>
        <end position="147"/>
    </location>
</feature>
<accession>A0A254PWP0</accession>
<name>A0A254PWP0_9BURK</name>
<dbReference type="EMBL" id="NGUP01000001">
    <property type="protein sequence ID" value="OWS70688.1"/>
    <property type="molecule type" value="Genomic_DNA"/>
</dbReference>
<evidence type="ECO:0000256" key="5">
    <source>
        <dbReference type="ARBA" id="ARBA00023136"/>
    </source>
</evidence>
<dbReference type="GO" id="GO:0005886">
    <property type="term" value="C:plasma membrane"/>
    <property type="evidence" value="ECO:0007669"/>
    <property type="project" value="UniProtKB-SubCell"/>
</dbReference>
<evidence type="ECO:0000313" key="7">
    <source>
        <dbReference type="EMBL" id="OWS70688.1"/>
    </source>
</evidence>
<protein>
    <recommendedName>
        <fullName evidence="9">Polysaccharide biosynthesis protein C-terminal domain-containing protein</fullName>
    </recommendedName>
</protein>
<feature type="transmembrane region" description="Helical" evidence="6">
    <location>
        <begin position="402"/>
        <end position="425"/>
    </location>
</feature>
<evidence type="ECO:0000313" key="8">
    <source>
        <dbReference type="Proteomes" id="UP000197528"/>
    </source>
</evidence>
<evidence type="ECO:0000256" key="6">
    <source>
        <dbReference type="SAM" id="Phobius"/>
    </source>
</evidence>